<evidence type="ECO:0000313" key="4">
    <source>
        <dbReference type="Proteomes" id="UP000245055"/>
    </source>
</evidence>
<dbReference type="PANTHER" id="PTHR21198">
    <property type="entry name" value="GLUTAMATE RACEMASE"/>
    <property type="match status" value="1"/>
</dbReference>
<dbReference type="GO" id="GO:0047661">
    <property type="term" value="F:amino-acid racemase activity"/>
    <property type="evidence" value="ECO:0007669"/>
    <property type="project" value="InterPro"/>
</dbReference>
<protein>
    <submittedName>
        <fullName evidence="3">Aspartate racemase</fullName>
    </submittedName>
</protein>
<name>A0AAX1C1T9_9GAMM</name>
<comment type="caution">
    <text evidence="3">The sequence shown here is derived from an EMBL/GenBank/DDBJ whole genome shotgun (WGS) entry which is preliminary data.</text>
</comment>
<dbReference type="InterPro" id="IPR004380">
    <property type="entry name" value="Asp_race"/>
</dbReference>
<dbReference type="Pfam" id="PF01177">
    <property type="entry name" value="Asp_Glu_race"/>
    <property type="match status" value="2"/>
</dbReference>
<dbReference type="AlphaFoldDB" id="A0AAX1C1T9"/>
<dbReference type="NCBIfam" id="TIGR00035">
    <property type="entry name" value="asp_race"/>
    <property type="match status" value="1"/>
</dbReference>
<proteinExistence type="inferred from homology"/>
<dbReference type="InterPro" id="IPR018187">
    <property type="entry name" value="Asp/Glu_racemase_AS_1"/>
</dbReference>
<dbReference type="PANTHER" id="PTHR21198:SF7">
    <property type="entry name" value="ASPARTATE-GLUTAMATE RACEMASE FAMILY"/>
    <property type="match status" value="1"/>
</dbReference>
<dbReference type="Proteomes" id="UP000245055">
    <property type="component" value="Unassembled WGS sequence"/>
</dbReference>
<evidence type="ECO:0000313" key="3">
    <source>
        <dbReference type="EMBL" id="PWD69245.1"/>
    </source>
</evidence>
<comment type="similarity">
    <text evidence="1">Belongs to the aspartate/glutamate racemases family.</text>
</comment>
<dbReference type="PROSITE" id="PS00924">
    <property type="entry name" value="ASP_GLU_RACEMASE_2"/>
    <property type="match status" value="1"/>
</dbReference>
<dbReference type="PROSITE" id="PS00923">
    <property type="entry name" value="ASP_GLU_RACEMASE_1"/>
    <property type="match status" value="1"/>
</dbReference>
<gene>
    <name evidence="3" type="ORF">DF213_20475</name>
</gene>
<reference evidence="3 4" key="1">
    <citation type="submission" date="2018-05" db="EMBL/GenBank/DDBJ databases">
        <title>Genomic diversity of pathogens causing Blackleg of Potato in Pakistan.</title>
        <authorList>
            <person name="Sarfraz S."/>
            <person name="Riaz K."/>
            <person name="Oulghazi S."/>
            <person name="Cigna J."/>
            <person name="Sahi S.T."/>
            <person name="Khan S.H."/>
            <person name="Hameed A."/>
            <person name="Faure D."/>
        </authorList>
    </citation>
    <scope>NUCLEOTIDE SEQUENCE [LARGE SCALE GENOMIC DNA]</scope>
    <source>
        <strain evidence="3 4">SS70</strain>
    </source>
</reference>
<organism evidence="3 4">
    <name type="scientific">Dickeya dianthicola</name>
    <dbReference type="NCBI Taxonomy" id="204039"/>
    <lineage>
        <taxon>Bacteria</taxon>
        <taxon>Pseudomonadati</taxon>
        <taxon>Pseudomonadota</taxon>
        <taxon>Gammaproteobacteria</taxon>
        <taxon>Enterobacterales</taxon>
        <taxon>Pectobacteriaceae</taxon>
        <taxon>Dickeya</taxon>
    </lineage>
</organism>
<dbReference type="InterPro" id="IPR015942">
    <property type="entry name" value="Asp/Glu/hydantoin_racemase"/>
</dbReference>
<sequence>MSVENRCNKTRYGIVGGLGSLGAADIFFKLVKAVPSASGAEQPELIFEQHPFAEGNAPGESSAAQSGRKLYVFDMIRQFENRRVDAVLLPCFLSHTFIDELKAESRLPIVSMMDALSEYVGRRHPNARRLGVLTSDYVRTKGLFEHHFSDPCWELLYPSEDIQKTCVMPAIYGPEGIKAGHLHGTAVERLVLACRNLMEQGAELIIPGFTEIPIVLDALTQLGLPVIDANLIYARYTIANGAQASAKEFKIGIVGGVGPAATVDFVGKIVRHTRANKDQEHIKLVIEQNPQIPDRTENLIGNGTDPTVALYSTCKKLEAADADVIAIPCNTAHAFVERIQPYLGIPVINMLTATVEHVQATLPGNATVGLLATNGTVRSGIYADAAAKVGIKLLIPDEANQTKVMNAIYGERGVKAGFTDGECRDELFIALSHLVERGASAVILGCTELPLVLGANPRFVIAGKTVAVLDPTEILAKKCIALGARTGHVESRKPSLEQ</sequence>
<accession>A0AAX1C1T9</accession>
<dbReference type="SUPFAM" id="SSF53681">
    <property type="entry name" value="Aspartate/glutamate racemase"/>
    <property type="match status" value="4"/>
</dbReference>
<dbReference type="InterPro" id="IPR001920">
    <property type="entry name" value="Asp/Glu_race"/>
</dbReference>
<dbReference type="EMBL" id="QESZ01000040">
    <property type="protein sequence ID" value="PWD69245.1"/>
    <property type="molecule type" value="Genomic_DNA"/>
</dbReference>
<keyword evidence="2" id="KW-0413">Isomerase</keyword>
<evidence type="ECO:0000256" key="1">
    <source>
        <dbReference type="ARBA" id="ARBA00007847"/>
    </source>
</evidence>
<evidence type="ECO:0000256" key="2">
    <source>
        <dbReference type="ARBA" id="ARBA00023235"/>
    </source>
</evidence>
<dbReference type="InterPro" id="IPR033134">
    <property type="entry name" value="Asp/Glu_racemase_AS_2"/>
</dbReference>
<dbReference type="Gene3D" id="3.40.50.1860">
    <property type="match status" value="4"/>
</dbReference>